<evidence type="ECO:0000256" key="1">
    <source>
        <dbReference type="ARBA" id="ARBA00007689"/>
    </source>
</evidence>
<dbReference type="RefSeq" id="WP_011138004.1">
    <property type="nucleotide sequence ID" value="NC_005090.1"/>
</dbReference>
<keyword evidence="4" id="KW-1185">Reference proteome</keyword>
<dbReference type="InterPro" id="IPR011008">
    <property type="entry name" value="Dimeric_a/b-barrel"/>
</dbReference>
<dbReference type="SUPFAM" id="SSF54909">
    <property type="entry name" value="Dimeric alpha+beta barrel"/>
    <property type="match status" value="1"/>
</dbReference>
<dbReference type="PANTHER" id="PTHR37828:SF1">
    <property type="entry name" value="YCII-RELATED DOMAIN-CONTAINING PROTEIN"/>
    <property type="match status" value="1"/>
</dbReference>
<organism evidence="4">
    <name type="scientific">Wolinella succinogenes (strain ATCC 29543 / DSM 1740 / CCUG 13145 / JCM 31913 / LMG 7466 / NCTC 11488 / FDC 602W)</name>
    <name type="common">Vibrio succinogenes</name>
    <dbReference type="NCBI Taxonomy" id="273121"/>
    <lineage>
        <taxon>Bacteria</taxon>
        <taxon>Pseudomonadati</taxon>
        <taxon>Campylobacterota</taxon>
        <taxon>Epsilonproteobacteria</taxon>
        <taxon>Campylobacterales</taxon>
        <taxon>Helicobacteraceae</taxon>
        <taxon>Wolinella</taxon>
    </lineage>
</organism>
<dbReference type="Gene3D" id="3.30.70.1060">
    <property type="entry name" value="Dimeric alpha+beta barrel"/>
    <property type="match status" value="1"/>
</dbReference>
<proteinExistence type="inferred from homology"/>
<dbReference type="eggNOG" id="COG2350">
    <property type="taxonomic scope" value="Bacteria"/>
</dbReference>
<name>Q7MSX1_WOLSU</name>
<dbReference type="EMBL" id="BX571657">
    <property type="protein sequence ID" value="CAE09204.1"/>
    <property type="molecule type" value="Genomic_DNA"/>
</dbReference>
<dbReference type="KEGG" id="wsu:WS0031"/>
<dbReference type="InterPro" id="IPR005545">
    <property type="entry name" value="YCII"/>
</dbReference>
<evidence type="ECO:0000313" key="4">
    <source>
        <dbReference type="Proteomes" id="UP000000422"/>
    </source>
</evidence>
<dbReference type="STRING" id="273121.WS0031"/>
<evidence type="ECO:0000313" key="3">
    <source>
        <dbReference type="EMBL" id="CAE09204.1"/>
    </source>
</evidence>
<feature type="domain" description="YCII-related" evidence="2">
    <location>
        <begin position="8"/>
        <end position="85"/>
    </location>
</feature>
<evidence type="ECO:0000259" key="2">
    <source>
        <dbReference type="Pfam" id="PF03795"/>
    </source>
</evidence>
<comment type="similarity">
    <text evidence="1">Belongs to the YciI family.</text>
</comment>
<dbReference type="Pfam" id="PF03795">
    <property type="entry name" value="YCII"/>
    <property type="match status" value="1"/>
</dbReference>
<dbReference type="PANTHER" id="PTHR37828">
    <property type="entry name" value="GSR2449 PROTEIN"/>
    <property type="match status" value="1"/>
</dbReference>
<sequence length="98" mass="10846">MKNLFVITVTYTKPLDIIDAILPEHRAFLQKGYEAGILLASGPMNPRVGGIILGIFKDTKEAMEFTAKDPYAKNNAASYQVVEFTPVKHTESLSAFLQ</sequence>
<protein>
    <recommendedName>
        <fullName evidence="2">YCII-related domain-containing protein</fullName>
    </recommendedName>
</protein>
<dbReference type="Proteomes" id="UP000000422">
    <property type="component" value="Chromosome"/>
</dbReference>
<dbReference type="HOGENOM" id="CLU_110355_6_2_7"/>
<dbReference type="AlphaFoldDB" id="Q7MSX1"/>
<gene>
    <name evidence="3" type="ordered locus">WS0031</name>
</gene>
<accession>Q7MSX1</accession>
<reference evidence="3 4" key="1">
    <citation type="journal article" date="2003" name="Proc. Natl. Acad. Sci. U.S.A.">
        <title>Complete genome sequence and analysis of Wolinella succinogenes.</title>
        <authorList>
            <person name="Baar C."/>
            <person name="Eppinger M."/>
            <person name="Raddatz G."/>
            <person name="Simon JM."/>
            <person name="Lanz C."/>
            <person name="Klimmek O."/>
            <person name="Nandakumar R."/>
            <person name="Gross R."/>
            <person name="Rosinus A."/>
            <person name="Keller H."/>
            <person name="Jagtap P."/>
            <person name="Linke B."/>
            <person name="Meyer F."/>
            <person name="Lederer H."/>
            <person name="Schuster S.C."/>
        </authorList>
    </citation>
    <scope>NUCLEOTIDE SEQUENCE [LARGE SCALE GENOMIC DNA]</scope>
    <source>
        <strain evidence="4">ATCC 29543 / DSM 1740 / CCUG 13145 / JCM 31913 / LMG 7466 / NCTC 11488 / FDC 602W</strain>
    </source>
</reference>